<keyword evidence="2" id="KW-1185">Reference proteome</keyword>
<dbReference type="Proteomes" id="UP001600888">
    <property type="component" value="Unassembled WGS sequence"/>
</dbReference>
<dbReference type="EMBL" id="JBAWTH010000017">
    <property type="protein sequence ID" value="KAL2288308.1"/>
    <property type="molecule type" value="Genomic_DNA"/>
</dbReference>
<gene>
    <name evidence="1" type="ORF">FJTKL_04360</name>
</gene>
<name>A0ABR4F0T1_9PEZI</name>
<evidence type="ECO:0000313" key="1">
    <source>
        <dbReference type="EMBL" id="KAL2288308.1"/>
    </source>
</evidence>
<accession>A0ABR4F0T1</accession>
<proteinExistence type="predicted"/>
<reference evidence="1 2" key="1">
    <citation type="submission" date="2024-03" db="EMBL/GenBank/DDBJ databases">
        <title>A high-quality draft genome sequence of Diaporthe vaccinii, a causative agent of upright dieback and viscid rot disease in cranberry plants.</title>
        <authorList>
            <person name="Sarrasin M."/>
            <person name="Lang B.F."/>
            <person name="Burger G."/>
        </authorList>
    </citation>
    <scope>NUCLEOTIDE SEQUENCE [LARGE SCALE GENOMIC DNA]</scope>
    <source>
        <strain evidence="1 2">IS7</strain>
    </source>
</reference>
<protein>
    <submittedName>
        <fullName evidence="1">Uncharacterized protein</fullName>
    </submittedName>
</protein>
<organism evidence="1 2">
    <name type="scientific">Diaporthe vaccinii</name>
    <dbReference type="NCBI Taxonomy" id="105482"/>
    <lineage>
        <taxon>Eukaryota</taxon>
        <taxon>Fungi</taxon>
        <taxon>Dikarya</taxon>
        <taxon>Ascomycota</taxon>
        <taxon>Pezizomycotina</taxon>
        <taxon>Sordariomycetes</taxon>
        <taxon>Sordariomycetidae</taxon>
        <taxon>Diaporthales</taxon>
        <taxon>Diaporthaceae</taxon>
        <taxon>Diaporthe</taxon>
        <taxon>Diaporthe eres species complex</taxon>
    </lineage>
</organism>
<sequence>MAQARGGTIASEWAGQDSLSSRSSFRVECSMFKPAVENGTKLCNMKPMNYFAAVVYLRNDSSPSGDQVLGTKSFSLF</sequence>
<comment type="caution">
    <text evidence="1">The sequence shown here is derived from an EMBL/GenBank/DDBJ whole genome shotgun (WGS) entry which is preliminary data.</text>
</comment>
<evidence type="ECO:0000313" key="2">
    <source>
        <dbReference type="Proteomes" id="UP001600888"/>
    </source>
</evidence>